<comment type="caution">
    <text evidence="1">The sequence shown here is derived from an EMBL/GenBank/DDBJ whole genome shotgun (WGS) entry which is preliminary data.</text>
</comment>
<dbReference type="EMBL" id="JAEAOA010000592">
    <property type="protein sequence ID" value="KAK3596990.1"/>
    <property type="molecule type" value="Genomic_DNA"/>
</dbReference>
<reference evidence="1" key="3">
    <citation type="submission" date="2023-05" db="EMBL/GenBank/DDBJ databases">
        <authorList>
            <person name="Smith C.H."/>
        </authorList>
    </citation>
    <scope>NUCLEOTIDE SEQUENCE</scope>
    <source>
        <strain evidence="1">CHS0354</strain>
        <tissue evidence="1">Mantle</tissue>
    </source>
</reference>
<sequence>MISRSILQSSDPYVTHLSSRSDSRVTDTQIPVNHSIEIPSSSQTNLTTLFGMKSPSMHLSDTFPSSQEHSTSPSTRKVTKVDEIIVRIYKDNSECFITCILDLPDSRYLFIDCNNRAVKIFGEDYTFQESLGLSVAPYWATLVSNTEIALTLPDKKKIQFLELKRQLRKTRTIRTRLKCWGIVAHGDQLAFTTGVDEHSVLILDRKGREIRTIRLDNYRDLELLDLHMISTNRDKTILYVSYWRGKTLVSYFTSNNGALSYTGQKLLGPSGTDTDREDYTYPLVIRVTLELTNDRGPEETHI</sequence>
<protein>
    <submittedName>
        <fullName evidence="1">Uncharacterized protein</fullName>
    </submittedName>
</protein>
<keyword evidence="2" id="KW-1185">Reference proteome</keyword>
<reference evidence="1" key="2">
    <citation type="journal article" date="2021" name="Genome Biol. Evol.">
        <title>Developing a high-quality reference genome for a parasitic bivalve with doubly uniparental inheritance (Bivalvia: Unionida).</title>
        <authorList>
            <person name="Smith C.H."/>
        </authorList>
    </citation>
    <scope>NUCLEOTIDE SEQUENCE</scope>
    <source>
        <strain evidence="1">CHS0354</strain>
        <tissue evidence="1">Mantle</tissue>
    </source>
</reference>
<reference evidence="1" key="1">
    <citation type="journal article" date="2021" name="Genome Biol. Evol.">
        <title>A High-Quality Reference Genome for a Parasitic Bivalve with Doubly Uniparental Inheritance (Bivalvia: Unionida).</title>
        <authorList>
            <person name="Smith C.H."/>
        </authorList>
    </citation>
    <scope>NUCLEOTIDE SEQUENCE</scope>
    <source>
        <strain evidence="1">CHS0354</strain>
    </source>
</reference>
<name>A0AAE0SRW0_9BIVA</name>
<accession>A0AAE0SRW0</accession>
<dbReference type="InterPro" id="IPR011044">
    <property type="entry name" value="Quino_amine_DH_bsu"/>
</dbReference>
<dbReference type="Proteomes" id="UP001195483">
    <property type="component" value="Unassembled WGS sequence"/>
</dbReference>
<proteinExistence type="predicted"/>
<evidence type="ECO:0000313" key="2">
    <source>
        <dbReference type="Proteomes" id="UP001195483"/>
    </source>
</evidence>
<organism evidence="1 2">
    <name type="scientific">Potamilus streckersoni</name>
    <dbReference type="NCBI Taxonomy" id="2493646"/>
    <lineage>
        <taxon>Eukaryota</taxon>
        <taxon>Metazoa</taxon>
        <taxon>Spiralia</taxon>
        <taxon>Lophotrochozoa</taxon>
        <taxon>Mollusca</taxon>
        <taxon>Bivalvia</taxon>
        <taxon>Autobranchia</taxon>
        <taxon>Heteroconchia</taxon>
        <taxon>Palaeoheterodonta</taxon>
        <taxon>Unionida</taxon>
        <taxon>Unionoidea</taxon>
        <taxon>Unionidae</taxon>
        <taxon>Ambleminae</taxon>
        <taxon>Lampsilini</taxon>
        <taxon>Potamilus</taxon>
    </lineage>
</organism>
<dbReference type="SUPFAM" id="SSF50969">
    <property type="entry name" value="YVTN repeat-like/Quinoprotein amine dehydrogenase"/>
    <property type="match status" value="1"/>
</dbReference>
<evidence type="ECO:0000313" key="1">
    <source>
        <dbReference type="EMBL" id="KAK3596990.1"/>
    </source>
</evidence>
<dbReference type="AlphaFoldDB" id="A0AAE0SRW0"/>
<gene>
    <name evidence="1" type="ORF">CHS0354_009127</name>
</gene>